<organism evidence="1 2">
    <name type="scientific">Tenacibaculum dicentrarchi</name>
    <dbReference type="NCBI Taxonomy" id="669041"/>
    <lineage>
        <taxon>Bacteria</taxon>
        <taxon>Pseudomonadati</taxon>
        <taxon>Bacteroidota</taxon>
        <taxon>Flavobacteriia</taxon>
        <taxon>Flavobacteriales</taxon>
        <taxon>Flavobacteriaceae</taxon>
        <taxon>Tenacibaculum</taxon>
    </lineage>
</organism>
<evidence type="ECO:0000313" key="1">
    <source>
        <dbReference type="EMBL" id="CAL2083037.1"/>
    </source>
</evidence>
<keyword evidence="2" id="KW-1185">Reference proteome</keyword>
<evidence type="ECO:0000313" key="2">
    <source>
        <dbReference type="Proteomes" id="UP001497514"/>
    </source>
</evidence>
<gene>
    <name evidence="1" type="ORF">TD3509T_1464</name>
</gene>
<name>A0ABM9NXK1_9FLAO</name>
<accession>A0ABM9NXK1</accession>
<dbReference type="RefSeq" id="WP_101902753.1">
    <property type="nucleotide sequence ID" value="NZ_OZ038524.1"/>
</dbReference>
<reference evidence="1 2" key="1">
    <citation type="submission" date="2024-05" db="EMBL/GenBank/DDBJ databases">
        <authorList>
            <person name="Duchaud E."/>
        </authorList>
    </citation>
    <scope>NUCLEOTIDE SEQUENCE [LARGE SCALE GENOMIC DNA]</scope>
    <source>
        <strain evidence="1">Ena-SAMPLE-TAB-13-05-2024-13:56:06:370-140309</strain>
    </source>
</reference>
<protein>
    <submittedName>
        <fullName evidence="1">ATPase</fullName>
    </submittedName>
</protein>
<dbReference type="EMBL" id="OZ038524">
    <property type="protein sequence ID" value="CAL2083037.1"/>
    <property type="molecule type" value="Genomic_DNA"/>
</dbReference>
<sequence>MQACKTNQLNIRFNFQQLVKEYTIVKFSTSENFIKYGALILDKIELELNAKSIIFERGKSFYALFDKNYISNVDLSKQLEKIEDGNKLSFKILNKTELELLETHTLSQLLINSIATPNHKRLTFNNLTGKLYLFNPNHLKISKSKDKEQIFKIVGLEFYIDPNCCLQLNVKTFSSVLLSKQMDFSKKKLKEYPKYTFVHSTNTLKRVLPSESIKGENLFILKQTSKKGSLEKNNIPFFDFSNLNEFKNSKIGMLSDIFDSIKEKLSNYLSIEFKSAKTNNVIRHSITFDYSKLNESIFLIDGIKDENSNEHLESIKGEIENHIPNSKIELSKKENKTGYNFKLIHNKSFYQKYEQKDPYKPSNNIQHITSEDFKLNSKASIKAIIKELVIKNDIRNKKISIIDWSKYNYKNKWIFGIKSNIDFYFLTIEPNGVLSYEKFEADLFNQSEYDELCSIYDNDSNIEFIVKDDIGNINIIKRTSNFTLPEFEKINDTLIKENSKISIKKDLALSVVNEVFETEKVKEFENKIKQIENWNKENLLNCFKNRNDKKIFVEKVKQETGEVLKSYFRDKSRYEILDSQLDIHSFKENERNYYFVGIKGKGIQQSISRASVIRKIETYGNSEYVFEKLLPLMNVDFVKNGDLTVLPFPIKYLREWKKY</sequence>
<dbReference type="Proteomes" id="UP001497514">
    <property type="component" value="Chromosome"/>
</dbReference>
<proteinExistence type="predicted"/>